<dbReference type="GO" id="GO:0005886">
    <property type="term" value="C:plasma membrane"/>
    <property type="evidence" value="ECO:0007669"/>
    <property type="project" value="UniProtKB-SubCell"/>
</dbReference>
<keyword evidence="6 9" id="KW-0812">Transmembrane</keyword>
<keyword evidence="11" id="KW-1185">Reference proteome</keyword>
<feature type="transmembrane region" description="Helical" evidence="9">
    <location>
        <begin position="188"/>
        <end position="209"/>
    </location>
</feature>
<evidence type="ECO:0000256" key="3">
    <source>
        <dbReference type="ARBA" id="ARBA00022448"/>
    </source>
</evidence>
<keyword evidence="4" id="KW-1003">Cell membrane</keyword>
<keyword evidence="3" id="KW-0813">Transport</keyword>
<feature type="transmembrane region" description="Helical" evidence="9">
    <location>
        <begin position="85"/>
        <end position="102"/>
    </location>
</feature>
<feature type="transmembrane region" description="Helical" evidence="9">
    <location>
        <begin position="114"/>
        <end position="137"/>
    </location>
</feature>
<dbReference type="KEGG" id="daq:DAQ1742_00806"/>
<organism evidence="10 11">
    <name type="scientific">Dickeya aquatica</name>
    <dbReference type="NCBI Taxonomy" id="1401087"/>
    <lineage>
        <taxon>Bacteria</taxon>
        <taxon>Pseudomonadati</taxon>
        <taxon>Pseudomonadota</taxon>
        <taxon>Gammaproteobacteria</taxon>
        <taxon>Enterobacterales</taxon>
        <taxon>Pectobacteriaceae</taxon>
        <taxon>Dickeya</taxon>
    </lineage>
</organism>
<evidence type="ECO:0000256" key="1">
    <source>
        <dbReference type="ARBA" id="ARBA00004429"/>
    </source>
</evidence>
<evidence type="ECO:0000313" key="11">
    <source>
        <dbReference type="Proteomes" id="UP000294820"/>
    </source>
</evidence>
<evidence type="ECO:0000256" key="9">
    <source>
        <dbReference type="SAM" id="Phobius"/>
    </source>
</evidence>
<gene>
    <name evidence="10" type="primary">iatP</name>
    <name evidence="10" type="ORF">DAQ1742_00806</name>
</gene>
<evidence type="ECO:0000313" key="10">
    <source>
        <dbReference type="EMBL" id="SLM61873.1"/>
    </source>
</evidence>
<protein>
    <submittedName>
        <fullName evidence="10">Inositol transport system permease protein</fullName>
    </submittedName>
</protein>
<proteinExistence type="inferred from homology"/>
<dbReference type="CDD" id="cd06579">
    <property type="entry name" value="TM_PBP1_transp_AraH_like"/>
    <property type="match status" value="1"/>
</dbReference>
<dbReference type="GO" id="GO:0022857">
    <property type="term" value="F:transmembrane transporter activity"/>
    <property type="evidence" value="ECO:0007669"/>
    <property type="project" value="InterPro"/>
</dbReference>
<evidence type="ECO:0000256" key="2">
    <source>
        <dbReference type="ARBA" id="ARBA00007942"/>
    </source>
</evidence>
<keyword evidence="7 9" id="KW-1133">Transmembrane helix</keyword>
<evidence type="ECO:0000256" key="6">
    <source>
        <dbReference type="ARBA" id="ARBA00022692"/>
    </source>
</evidence>
<reference evidence="10 11" key="1">
    <citation type="submission" date="2016-09" db="EMBL/GenBank/DDBJ databases">
        <authorList>
            <person name="Reverchon S."/>
            <person name="Nasser W."/>
            <person name="Leonard S."/>
            <person name="Brochier C."/>
            <person name="Duprey A."/>
        </authorList>
    </citation>
    <scope>NUCLEOTIDE SEQUENCE [LARGE SCALE GENOMIC DNA]</scope>
    <source>
        <strain evidence="10 11">174/2</strain>
    </source>
</reference>
<feature type="transmembrane region" description="Helical" evidence="9">
    <location>
        <begin position="294"/>
        <end position="313"/>
    </location>
</feature>
<comment type="similarity">
    <text evidence="2">Belongs to the binding-protein-dependent transport system permease family. AraH/RbsC subfamily.</text>
</comment>
<comment type="subcellular location">
    <subcellularLocation>
        <location evidence="1">Cell inner membrane</location>
        <topology evidence="1">Multi-pass membrane protein</topology>
    </subcellularLocation>
</comment>
<feature type="transmembrane region" description="Helical" evidence="9">
    <location>
        <begin position="238"/>
        <end position="260"/>
    </location>
</feature>
<feature type="transmembrane region" description="Helical" evidence="9">
    <location>
        <begin position="319"/>
        <end position="339"/>
    </location>
</feature>
<feature type="transmembrane region" description="Helical" evidence="9">
    <location>
        <begin position="149"/>
        <end position="168"/>
    </location>
</feature>
<evidence type="ECO:0000256" key="5">
    <source>
        <dbReference type="ARBA" id="ARBA00022519"/>
    </source>
</evidence>
<sequence>MSMQQPLFRTTLPTSSSGRRRIDPIAFFERFGVFIFMILLIFFFQSQNSNFLTERNITNILTEVSIYGIMAVGMTFVILTAGIDLSVGSILAVCAMTAAWVIKGDNFTTVDAQAWGGMSWLVGLGLCLMIGTLIGFLHGLGVTRLRLSPFIVTLGGMTIWRGLTLVINDGAPIAGFDPGYRWWGRGEMLGISVPIWIFALVALIGWLALHKTRWGRFVYAIGGNTEAARLAGVNVRRVLVSVYVVMGLLAGLAGFILSARLGSAEAVAGISFELRVIASVVIGGTSLMGGYGRISGTLIGSIIMGILINGLVLMNVSAYYQQVITGLIIVLAVAFDTYAKNRRGAL</sequence>
<dbReference type="PANTHER" id="PTHR32196:SF21">
    <property type="entry name" value="ABC TRANSPORTER PERMEASE PROTEIN YPHD-RELATED"/>
    <property type="match status" value="1"/>
</dbReference>
<dbReference type="PANTHER" id="PTHR32196">
    <property type="entry name" value="ABC TRANSPORTER PERMEASE PROTEIN YPHD-RELATED-RELATED"/>
    <property type="match status" value="1"/>
</dbReference>
<dbReference type="RefSeq" id="WP_125258349.1">
    <property type="nucleotide sequence ID" value="NZ_LT615367.1"/>
</dbReference>
<evidence type="ECO:0000256" key="8">
    <source>
        <dbReference type="ARBA" id="ARBA00023136"/>
    </source>
</evidence>
<dbReference type="EMBL" id="LT615367">
    <property type="protein sequence ID" value="SLM61873.1"/>
    <property type="molecule type" value="Genomic_DNA"/>
</dbReference>
<dbReference type="InterPro" id="IPR001851">
    <property type="entry name" value="ABC_transp_permease"/>
</dbReference>
<dbReference type="AlphaFoldDB" id="A0A375A768"/>
<dbReference type="Proteomes" id="UP000294820">
    <property type="component" value="Chromosome 1"/>
</dbReference>
<name>A0A375A768_9GAMM</name>
<feature type="transmembrane region" description="Helical" evidence="9">
    <location>
        <begin position="266"/>
        <end position="287"/>
    </location>
</feature>
<feature type="transmembrane region" description="Helical" evidence="9">
    <location>
        <begin position="57"/>
        <end position="78"/>
    </location>
</feature>
<keyword evidence="5" id="KW-0997">Cell inner membrane</keyword>
<evidence type="ECO:0000256" key="7">
    <source>
        <dbReference type="ARBA" id="ARBA00022989"/>
    </source>
</evidence>
<keyword evidence="8 9" id="KW-0472">Membrane</keyword>
<dbReference type="Pfam" id="PF02653">
    <property type="entry name" value="BPD_transp_2"/>
    <property type="match status" value="1"/>
</dbReference>
<accession>A0A375A768</accession>
<feature type="transmembrane region" description="Helical" evidence="9">
    <location>
        <begin position="27"/>
        <end position="45"/>
    </location>
</feature>
<evidence type="ECO:0000256" key="4">
    <source>
        <dbReference type="ARBA" id="ARBA00022475"/>
    </source>
</evidence>